<keyword evidence="6" id="KW-0325">Glycoprotein</keyword>
<evidence type="ECO:0000256" key="7">
    <source>
        <dbReference type="SAM" id="SignalP"/>
    </source>
</evidence>
<dbReference type="InParanoid" id="A0A482XEY9"/>
<feature type="chain" id="PRO_5019713182" description="AB hydrolase-1 domain-containing protein" evidence="7">
    <location>
        <begin position="26"/>
        <end position="531"/>
    </location>
</feature>
<keyword evidence="5" id="KW-0443">Lipid metabolism</keyword>
<dbReference type="Gene3D" id="3.40.50.1820">
    <property type="entry name" value="alpha/beta hydrolase"/>
    <property type="match status" value="1"/>
</dbReference>
<evidence type="ECO:0000313" key="10">
    <source>
        <dbReference type="Proteomes" id="UP000291343"/>
    </source>
</evidence>
<dbReference type="SMR" id="A0A482XEY9"/>
<keyword evidence="2 7" id="KW-0732">Signal</keyword>
<evidence type="ECO:0000256" key="1">
    <source>
        <dbReference type="ARBA" id="ARBA00010701"/>
    </source>
</evidence>
<organism evidence="9 10">
    <name type="scientific">Laodelphax striatellus</name>
    <name type="common">Small brown planthopper</name>
    <name type="synonym">Delphax striatella</name>
    <dbReference type="NCBI Taxonomy" id="195883"/>
    <lineage>
        <taxon>Eukaryota</taxon>
        <taxon>Metazoa</taxon>
        <taxon>Ecdysozoa</taxon>
        <taxon>Arthropoda</taxon>
        <taxon>Hexapoda</taxon>
        <taxon>Insecta</taxon>
        <taxon>Pterygota</taxon>
        <taxon>Neoptera</taxon>
        <taxon>Paraneoptera</taxon>
        <taxon>Hemiptera</taxon>
        <taxon>Auchenorrhyncha</taxon>
        <taxon>Fulgoroidea</taxon>
        <taxon>Delphacidae</taxon>
        <taxon>Criomorphinae</taxon>
        <taxon>Laodelphax</taxon>
    </lineage>
</organism>
<dbReference type="InterPro" id="IPR029058">
    <property type="entry name" value="AB_hydrolase_fold"/>
</dbReference>
<evidence type="ECO:0000256" key="4">
    <source>
        <dbReference type="ARBA" id="ARBA00022963"/>
    </source>
</evidence>
<comment type="caution">
    <text evidence="9">The sequence shown here is derived from an EMBL/GenBank/DDBJ whole genome shotgun (WGS) entry which is preliminary data.</text>
</comment>
<dbReference type="AlphaFoldDB" id="A0A482XEY9"/>
<dbReference type="FunFam" id="3.40.50.1820:FF:000021">
    <property type="entry name" value="Lipase"/>
    <property type="match status" value="1"/>
</dbReference>
<accession>A0A482XEY9</accession>
<evidence type="ECO:0000256" key="3">
    <source>
        <dbReference type="ARBA" id="ARBA00022801"/>
    </source>
</evidence>
<dbReference type="SUPFAM" id="SSF53474">
    <property type="entry name" value="alpha/beta-Hydrolases"/>
    <property type="match status" value="1"/>
</dbReference>
<feature type="signal peptide" evidence="7">
    <location>
        <begin position="1"/>
        <end position="25"/>
    </location>
</feature>
<dbReference type="EMBL" id="QKKF02010401">
    <property type="protein sequence ID" value="RZF44605.1"/>
    <property type="molecule type" value="Genomic_DNA"/>
</dbReference>
<dbReference type="Proteomes" id="UP000291343">
    <property type="component" value="Unassembled WGS sequence"/>
</dbReference>
<evidence type="ECO:0000256" key="2">
    <source>
        <dbReference type="ARBA" id="ARBA00022729"/>
    </source>
</evidence>
<comment type="similarity">
    <text evidence="1">Belongs to the AB hydrolase superfamily. Lipase family.</text>
</comment>
<dbReference type="PANTHER" id="PTHR11005">
    <property type="entry name" value="LYSOSOMAL ACID LIPASE-RELATED"/>
    <property type="match status" value="1"/>
</dbReference>
<name>A0A482XEY9_LAOST</name>
<keyword evidence="4" id="KW-0442">Lipid degradation</keyword>
<dbReference type="OrthoDB" id="9974421at2759"/>
<keyword evidence="10" id="KW-1185">Reference proteome</keyword>
<dbReference type="GO" id="GO:0016787">
    <property type="term" value="F:hydrolase activity"/>
    <property type="evidence" value="ECO:0007669"/>
    <property type="project" value="UniProtKB-KW"/>
</dbReference>
<dbReference type="GO" id="GO:0016042">
    <property type="term" value="P:lipid catabolic process"/>
    <property type="evidence" value="ECO:0007669"/>
    <property type="project" value="UniProtKB-KW"/>
</dbReference>
<sequence>MSFISRTLPFSLFLLVELRPTSVKAGHNGLMYMNKIIQRHHYPCEGHEVRTEDNYLLTLHRIPRGRDPDADLPSQHLDDDENILKATLPTPKKKSPVYLQHGILGSSADWIIHGPEKSLAYMLADQGHDVWLGNVRGNTYSRGHATLSPDDVAFWNFTFHEMAIYDAAATIDYILDVSGSDELYYIGHSMGTTMFWVLCSMRPEYNSKIKMMFSLAPVAFMSNARSPIRYFAPYAKDFELISRWFGDGEFLPRNALINFVMKYGCAISALEAKICENNLFIICGHDPEQFEKELLPIIFGHTPAGTSTKALAHYAQLIQSGDFRAFDYGLPGNMIEYGEVFPPNYNLSRITAPVSIHFSDNDLLANTKDVKKLATALPNLIGSFRVAFPQFNHLDFLYSKDINSLLNENIMNMIQKSESGITPRYNVDSEEIIIPNEDEDPVFNDISSLLKHKAYSIGKETLDNVMDLKMMTENKLKLIKEKTRMTIERNLKSLKDLLMLKLKKYSNGDSYVENKQIEWKNDADVYNVINS</sequence>
<keyword evidence="3" id="KW-0378">Hydrolase</keyword>
<evidence type="ECO:0000256" key="6">
    <source>
        <dbReference type="ARBA" id="ARBA00023180"/>
    </source>
</evidence>
<protein>
    <recommendedName>
        <fullName evidence="8">AB hydrolase-1 domain-containing protein</fullName>
    </recommendedName>
</protein>
<proteinExistence type="inferred from homology"/>
<evidence type="ECO:0000256" key="5">
    <source>
        <dbReference type="ARBA" id="ARBA00023098"/>
    </source>
</evidence>
<gene>
    <name evidence="9" type="ORF">LSTR_LSTR014032</name>
</gene>
<dbReference type="InterPro" id="IPR000073">
    <property type="entry name" value="AB_hydrolase_1"/>
</dbReference>
<dbReference type="Pfam" id="PF00561">
    <property type="entry name" value="Abhydrolase_1"/>
    <property type="match status" value="1"/>
</dbReference>
<evidence type="ECO:0000259" key="8">
    <source>
        <dbReference type="Pfam" id="PF00561"/>
    </source>
</evidence>
<reference evidence="9 10" key="1">
    <citation type="journal article" date="2017" name="Gigascience">
        <title>Genome sequence of the small brown planthopper, Laodelphax striatellus.</title>
        <authorList>
            <person name="Zhu J."/>
            <person name="Jiang F."/>
            <person name="Wang X."/>
            <person name="Yang P."/>
            <person name="Bao Y."/>
            <person name="Zhao W."/>
            <person name="Wang W."/>
            <person name="Lu H."/>
            <person name="Wang Q."/>
            <person name="Cui N."/>
            <person name="Li J."/>
            <person name="Chen X."/>
            <person name="Luo L."/>
            <person name="Yu J."/>
            <person name="Kang L."/>
            <person name="Cui F."/>
        </authorList>
    </citation>
    <scope>NUCLEOTIDE SEQUENCE [LARGE SCALE GENOMIC DNA]</scope>
    <source>
        <strain evidence="9">Lst14</strain>
    </source>
</reference>
<evidence type="ECO:0000313" key="9">
    <source>
        <dbReference type="EMBL" id="RZF44605.1"/>
    </source>
</evidence>
<dbReference type="STRING" id="195883.A0A482XEY9"/>
<feature type="domain" description="AB hydrolase-1" evidence="8">
    <location>
        <begin position="96"/>
        <end position="229"/>
    </location>
</feature>